<dbReference type="WBParaSite" id="ACOC_0000143901-mRNA-1">
    <property type="protein sequence ID" value="ACOC_0000143901-mRNA-1"/>
    <property type="gene ID" value="ACOC_0000143901"/>
</dbReference>
<evidence type="ECO:0000313" key="3">
    <source>
        <dbReference type="EMBL" id="VDM53025.1"/>
    </source>
</evidence>
<keyword evidence="2" id="KW-0472">Membrane</keyword>
<gene>
    <name evidence="3" type="ORF">ACOC_LOCUS1440</name>
</gene>
<feature type="transmembrane region" description="Helical" evidence="2">
    <location>
        <begin position="30"/>
        <end position="56"/>
    </location>
</feature>
<keyword evidence="4" id="KW-1185">Reference proteome</keyword>
<evidence type="ECO:0000313" key="4">
    <source>
        <dbReference type="Proteomes" id="UP000267027"/>
    </source>
</evidence>
<dbReference type="OMA" id="PVIDACH"/>
<reference evidence="5" key="1">
    <citation type="submission" date="2016-04" db="UniProtKB">
        <authorList>
            <consortium name="WormBaseParasite"/>
        </authorList>
    </citation>
    <scope>IDENTIFICATION</scope>
</reference>
<reference evidence="3 4" key="2">
    <citation type="submission" date="2018-11" db="EMBL/GenBank/DDBJ databases">
        <authorList>
            <consortium name="Pathogen Informatics"/>
        </authorList>
    </citation>
    <scope>NUCLEOTIDE SEQUENCE [LARGE SCALE GENOMIC DNA]</scope>
    <source>
        <strain evidence="3 4">Costa Rica</strain>
    </source>
</reference>
<dbReference type="Proteomes" id="UP000267027">
    <property type="component" value="Unassembled WGS sequence"/>
</dbReference>
<sequence length="225" mass="25593">GFTSKSPKNGDCAGPPTTSEDGPFRKTSIILFYIFFLKLIRIIFLGISVSNFSVILRLSHKYQVLPVIDACHNFIKEIDLHTLNPDDVLTLLIAACEFHCDRDVLVALIGRLAIEGNAVFTRMKISRFLPTQIYAAVISASINLTQLHEYETMNGHCLKMERMKIRWRNSVCEQCKSICDQCAVCEECKKSLCKRHVQELQCATGYGKKLLDELRGNLIEFEWND</sequence>
<organism evidence="5">
    <name type="scientific">Angiostrongylus costaricensis</name>
    <name type="common">Nematode worm</name>
    <dbReference type="NCBI Taxonomy" id="334426"/>
    <lineage>
        <taxon>Eukaryota</taxon>
        <taxon>Metazoa</taxon>
        <taxon>Ecdysozoa</taxon>
        <taxon>Nematoda</taxon>
        <taxon>Chromadorea</taxon>
        <taxon>Rhabditida</taxon>
        <taxon>Rhabditina</taxon>
        <taxon>Rhabditomorpha</taxon>
        <taxon>Strongyloidea</taxon>
        <taxon>Metastrongylidae</taxon>
        <taxon>Angiostrongylus</taxon>
    </lineage>
</organism>
<protein>
    <submittedName>
        <fullName evidence="5">BTB domain-containing protein</fullName>
    </submittedName>
</protein>
<proteinExistence type="predicted"/>
<dbReference type="EMBL" id="UYYA01000214">
    <property type="protein sequence ID" value="VDM53025.1"/>
    <property type="molecule type" value="Genomic_DNA"/>
</dbReference>
<evidence type="ECO:0000256" key="1">
    <source>
        <dbReference type="SAM" id="MobiDB-lite"/>
    </source>
</evidence>
<dbReference type="AlphaFoldDB" id="A0A158PE32"/>
<feature type="region of interest" description="Disordered" evidence="1">
    <location>
        <begin position="1"/>
        <end position="20"/>
    </location>
</feature>
<name>A0A158PE32_ANGCS</name>
<keyword evidence="2" id="KW-1133">Transmembrane helix</keyword>
<accession>A0A158PE32</accession>
<keyword evidence="2" id="KW-0812">Transmembrane</keyword>
<evidence type="ECO:0000256" key="2">
    <source>
        <dbReference type="SAM" id="Phobius"/>
    </source>
</evidence>
<evidence type="ECO:0000313" key="5">
    <source>
        <dbReference type="WBParaSite" id="ACOC_0000143901-mRNA-1"/>
    </source>
</evidence>
<dbReference type="OrthoDB" id="5866012at2759"/>